<dbReference type="PANTHER" id="PTHR43646">
    <property type="entry name" value="GLYCOSYLTRANSFERASE"/>
    <property type="match status" value="1"/>
</dbReference>
<evidence type="ECO:0000256" key="8">
    <source>
        <dbReference type="ARBA" id="ARBA00038120"/>
    </source>
</evidence>
<reference evidence="11 12" key="1">
    <citation type="submission" date="2020-04" db="EMBL/GenBank/DDBJ databases">
        <title>Sequencing and Assembly of C. fimi.</title>
        <authorList>
            <person name="Ramsey A.R."/>
        </authorList>
    </citation>
    <scope>NUCLEOTIDE SEQUENCE [LARGE SCALE GENOMIC DNA]</scope>
    <source>
        <strain evidence="11 12">SB</strain>
    </source>
</reference>
<accession>A0A7Y0M080</accession>
<sequence>MTSVIIVAYNEASIIGQNLDLLLSGTSRDDMEVIVVANGCVDATAAVARARGVRVLDLPDPGKSAALNAGDAVATSFPRVYLDADIAVSSAMVRALADALSRPDAGTGTVPLAAAPDRHLVVRGRPLAVRCYFAIQSRLPAARSGLYGRGMIALSERGRARFARFPDILADDLFLDSLFAESERVILTSVRTEVQTPRSTRDLVLRLTRVRRGNAELRALSGQGGVHEVRRSSRISWLRHVVLRQPWLLPAGVPYAVITVLADLRARRVGDRWERDSSTRRPDDAGPGR</sequence>
<dbReference type="PANTHER" id="PTHR43646:SF2">
    <property type="entry name" value="GLYCOSYLTRANSFERASE 2-LIKE DOMAIN-CONTAINING PROTEIN"/>
    <property type="match status" value="1"/>
</dbReference>
<comment type="subcellular location">
    <subcellularLocation>
        <location evidence="1">Cell membrane</location>
    </subcellularLocation>
</comment>
<proteinExistence type="inferred from homology"/>
<dbReference type="InterPro" id="IPR001173">
    <property type="entry name" value="Glyco_trans_2-like"/>
</dbReference>
<name>A0A7Y0M080_CELFI</name>
<evidence type="ECO:0000256" key="5">
    <source>
        <dbReference type="ARBA" id="ARBA00023136"/>
    </source>
</evidence>
<organism evidence="11 12">
    <name type="scientific">Cellulomonas fimi</name>
    <dbReference type="NCBI Taxonomy" id="1708"/>
    <lineage>
        <taxon>Bacteria</taxon>
        <taxon>Bacillati</taxon>
        <taxon>Actinomycetota</taxon>
        <taxon>Actinomycetes</taxon>
        <taxon>Micrococcales</taxon>
        <taxon>Cellulomonadaceae</taxon>
        <taxon>Cellulomonas</taxon>
    </lineage>
</organism>
<dbReference type="InterPro" id="IPR029044">
    <property type="entry name" value="Nucleotide-diphossugar_trans"/>
</dbReference>
<evidence type="ECO:0000256" key="3">
    <source>
        <dbReference type="ARBA" id="ARBA00022676"/>
    </source>
</evidence>
<evidence type="ECO:0000313" key="11">
    <source>
        <dbReference type="EMBL" id="NMR21443.1"/>
    </source>
</evidence>
<keyword evidence="5" id="KW-0472">Membrane</keyword>
<gene>
    <name evidence="11" type="ORF">HIR71_14675</name>
</gene>
<dbReference type="GO" id="GO:0005886">
    <property type="term" value="C:plasma membrane"/>
    <property type="evidence" value="ECO:0007669"/>
    <property type="project" value="UniProtKB-SubCell"/>
</dbReference>
<evidence type="ECO:0000259" key="10">
    <source>
        <dbReference type="Pfam" id="PF00535"/>
    </source>
</evidence>
<dbReference type="Pfam" id="PF00535">
    <property type="entry name" value="Glycos_transf_2"/>
    <property type="match status" value="1"/>
</dbReference>
<keyword evidence="12" id="KW-1185">Reference proteome</keyword>
<comment type="similarity">
    <text evidence="8">Belongs to the glycosyltransferase 2 family. CrtQ subfamily.</text>
</comment>
<evidence type="ECO:0000256" key="6">
    <source>
        <dbReference type="ARBA" id="ARBA00037281"/>
    </source>
</evidence>
<dbReference type="Proteomes" id="UP000562124">
    <property type="component" value="Unassembled WGS sequence"/>
</dbReference>
<comment type="pathway">
    <text evidence="7">Carotenoid biosynthesis; staphyloxanthin biosynthesis; staphyloxanthin from farnesyl diphosphate: step 4/5.</text>
</comment>
<keyword evidence="4 11" id="KW-0808">Transferase</keyword>
<evidence type="ECO:0000256" key="1">
    <source>
        <dbReference type="ARBA" id="ARBA00004236"/>
    </source>
</evidence>
<dbReference type="Gene3D" id="3.90.550.10">
    <property type="entry name" value="Spore Coat Polysaccharide Biosynthesis Protein SpsA, Chain A"/>
    <property type="match status" value="1"/>
</dbReference>
<protein>
    <recommendedName>
        <fullName evidence="9">4,4'-diaponeurosporenoate glycosyltransferase</fullName>
    </recommendedName>
</protein>
<evidence type="ECO:0000256" key="9">
    <source>
        <dbReference type="ARBA" id="ARBA00040345"/>
    </source>
</evidence>
<feature type="domain" description="Glycosyltransferase 2-like" evidence="10">
    <location>
        <begin position="3"/>
        <end position="106"/>
    </location>
</feature>
<dbReference type="RefSeq" id="WP_169325816.1">
    <property type="nucleotide sequence ID" value="NZ_JABCJJ010000035.1"/>
</dbReference>
<evidence type="ECO:0000256" key="7">
    <source>
        <dbReference type="ARBA" id="ARBA00037904"/>
    </source>
</evidence>
<evidence type="ECO:0000256" key="4">
    <source>
        <dbReference type="ARBA" id="ARBA00022679"/>
    </source>
</evidence>
<keyword evidence="2" id="KW-1003">Cell membrane</keyword>
<comment type="caution">
    <text evidence="11">The sequence shown here is derived from an EMBL/GenBank/DDBJ whole genome shotgun (WGS) entry which is preliminary data.</text>
</comment>
<dbReference type="EMBL" id="JABCJJ010000035">
    <property type="protein sequence ID" value="NMR21443.1"/>
    <property type="molecule type" value="Genomic_DNA"/>
</dbReference>
<dbReference type="AlphaFoldDB" id="A0A7Y0M080"/>
<keyword evidence="3" id="KW-0328">Glycosyltransferase</keyword>
<evidence type="ECO:0000256" key="2">
    <source>
        <dbReference type="ARBA" id="ARBA00022475"/>
    </source>
</evidence>
<dbReference type="GO" id="GO:0016757">
    <property type="term" value="F:glycosyltransferase activity"/>
    <property type="evidence" value="ECO:0007669"/>
    <property type="project" value="UniProtKB-KW"/>
</dbReference>
<comment type="function">
    <text evidence="6">Catalyzes the glycosylation of 4,4'-diaponeurosporenoate, i.e. the esterification of glucose at the C1'' position with the carboxyl group of 4,4'-diaponeurosporenic acid, to form glycosyl-4,4'-diaponeurosporenoate. This is a step in the biosynthesis of staphyloxanthin, an orange pigment present in most staphylococci strains.</text>
</comment>
<dbReference type="SUPFAM" id="SSF53448">
    <property type="entry name" value="Nucleotide-diphospho-sugar transferases"/>
    <property type="match status" value="1"/>
</dbReference>
<evidence type="ECO:0000313" key="12">
    <source>
        <dbReference type="Proteomes" id="UP000562124"/>
    </source>
</evidence>